<dbReference type="PROSITE" id="PS51257">
    <property type="entry name" value="PROKAR_LIPOPROTEIN"/>
    <property type="match status" value="1"/>
</dbReference>
<gene>
    <name evidence="1" type="ORF">A3B21_03510</name>
</gene>
<dbReference type="AlphaFoldDB" id="A0A1F7UU75"/>
<evidence type="ECO:0000313" key="2">
    <source>
        <dbReference type="Proteomes" id="UP000176897"/>
    </source>
</evidence>
<reference evidence="1 2" key="1">
    <citation type="journal article" date="2016" name="Nat. Commun.">
        <title>Thousands of microbial genomes shed light on interconnected biogeochemical processes in an aquifer system.</title>
        <authorList>
            <person name="Anantharaman K."/>
            <person name="Brown C.T."/>
            <person name="Hug L.A."/>
            <person name="Sharon I."/>
            <person name="Castelle C.J."/>
            <person name="Probst A.J."/>
            <person name="Thomas B.C."/>
            <person name="Singh A."/>
            <person name="Wilkins M.J."/>
            <person name="Karaoz U."/>
            <person name="Brodie E.L."/>
            <person name="Williams K.H."/>
            <person name="Hubbard S.S."/>
            <person name="Banfield J.F."/>
        </authorList>
    </citation>
    <scope>NUCLEOTIDE SEQUENCE [LARGE SCALE GENOMIC DNA]</scope>
</reference>
<accession>A0A1F7UU75</accession>
<protein>
    <submittedName>
        <fullName evidence="1">Uncharacterized protein</fullName>
    </submittedName>
</protein>
<organism evidence="1 2">
    <name type="scientific">Candidatus Uhrbacteria bacterium RIFCSPLOWO2_01_FULL_47_24</name>
    <dbReference type="NCBI Taxonomy" id="1802401"/>
    <lineage>
        <taxon>Bacteria</taxon>
        <taxon>Candidatus Uhriibacteriota</taxon>
    </lineage>
</organism>
<proteinExistence type="predicted"/>
<sequence length="67" mass="7058">MKSELFLAKTRTLNFDPALAGLPALASCPVASRKSGIASGVPPPPNFVFRFAKCAAPIIFYLCSSLS</sequence>
<name>A0A1F7UU75_9BACT</name>
<dbReference type="EMBL" id="MGEJ01000008">
    <property type="protein sequence ID" value="OGL81258.1"/>
    <property type="molecule type" value="Genomic_DNA"/>
</dbReference>
<comment type="caution">
    <text evidence="1">The sequence shown here is derived from an EMBL/GenBank/DDBJ whole genome shotgun (WGS) entry which is preliminary data.</text>
</comment>
<evidence type="ECO:0000313" key="1">
    <source>
        <dbReference type="EMBL" id="OGL81258.1"/>
    </source>
</evidence>
<dbReference type="STRING" id="1802401.A3B21_03510"/>
<dbReference type="Proteomes" id="UP000176897">
    <property type="component" value="Unassembled WGS sequence"/>
</dbReference>